<evidence type="ECO:0000256" key="4">
    <source>
        <dbReference type="ARBA" id="ARBA00023172"/>
    </source>
</evidence>
<dbReference type="PANTHER" id="PTHR35004">
    <property type="entry name" value="TRANSPOSASE RV3428C-RELATED"/>
    <property type="match status" value="1"/>
</dbReference>
<evidence type="ECO:0000259" key="5">
    <source>
        <dbReference type="PROSITE" id="PS50531"/>
    </source>
</evidence>
<evidence type="ECO:0000313" key="6">
    <source>
        <dbReference type="EMBL" id="SDK32324.1"/>
    </source>
</evidence>
<dbReference type="Gene3D" id="1.10.10.60">
    <property type="entry name" value="Homeodomain-like"/>
    <property type="match status" value="1"/>
</dbReference>
<dbReference type="SUPFAM" id="SSF46689">
    <property type="entry name" value="Homeodomain-like"/>
    <property type="match status" value="1"/>
</dbReference>
<comment type="similarity">
    <text evidence="1">Belongs to the transposase IS21/IS408/IS1162 family.</text>
</comment>
<dbReference type="InterPro" id="IPR017894">
    <property type="entry name" value="HTH_IS21_transposase_type"/>
</dbReference>
<dbReference type="GO" id="GO:0003677">
    <property type="term" value="F:DNA binding"/>
    <property type="evidence" value="ECO:0007669"/>
    <property type="project" value="UniProtKB-KW"/>
</dbReference>
<keyword evidence="2" id="KW-0815">Transposition</keyword>
<dbReference type="Proteomes" id="UP000199008">
    <property type="component" value="Unassembled WGS sequence"/>
</dbReference>
<keyword evidence="3" id="KW-0238">DNA-binding</keyword>
<dbReference type="InterPro" id="IPR009057">
    <property type="entry name" value="Homeodomain-like_sf"/>
</dbReference>
<reference evidence="7" key="1">
    <citation type="submission" date="2016-10" db="EMBL/GenBank/DDBJ databases">
        <authorList>
            <person name="Varghese N."/>
            <person name="Submissions S."/>
        </authorList>
    </citation>
    <scope>NUCLEOTIDE SEQUENCE [LARGE SCALE GENOMIC DNA]</scope>
    <source>
        <strain evidence="7">CGMCC 1.8895</strain>
    </source>
</reference>
<dbReference type="STRING" id="576118.SAMN05216216_10243"/>
<gene>
    <name evidence="6" type="ORF">SAMN05216216_10243</name>
</gene>
<dbReference type="GO" id="GO:0006310">
    <property type="term" value="P:DNA recombination"/>
    <property type="evidence" value="ECO:0007669"/>
    <property type="project" value="UniProtKB-KW"/>
</dbReference>
<keyword evidence="7" id="KW-1185">Reference proteome</keyword>
<sequence>MYLKIKQFSEDGFSERNIAKQLGISRTTVTKYLKKDAEEMSVWMASTKNRKKKLDAYQTEILKWLRQHPDISAAIIYDRLDEKYKDFSVSESTMCGYVNDLRDTYNIPKTIETRVYEAVPELPMGFQAQVDFGECWQTNAKGKQIKLYVVAFVLSHSRYKYMEWIDRPFRTNGPLSRHSPANHTSGK</sequence>
<evidence type="ECO:0000256" key="2">
    <source>
        <dbReference type="ARBA" id="ARBA00022578"/>
    </source>
</evidence>
<keyword evidence="4" id="KW-0233">DNA recombination</keyword>
<evidence type="ECO:0000256" key="3">
    <source>
        <dbReference type="ARBA" id="ARBA00023125"/>
    </source>
</evidence>
<dbReference type="EMBL" id="FNFY01000002">
    <property type="protein sequence ID" value="SDK32324.1"/>
    <property type="molecule type" value="Genomic_DNA"/>
</dbReference>
<dbReference type="PROSITE" id="PS50531">
    <property type="entry name" value="HTH_IS21"/>
    <property type="match status" value="1"/>
</dbReference>
<dbReference type="GO" id="GO:0032196">
    <property type="term" value="P:transposition"/>
    <property type="evidence" value="ECO:0007669"/>
    <property type="project" value="UniProtKB-KW"/>
</dbReference>
<name>A0A1G9AZM7_9BACL</name>
<evidence type="ECO:0000256" key="1">
    <source>
        <dbReference type="ARBA" id="ARBA00009277"/>
    </source>
</evidence>
<accession>A0A1G9AZM7</accession>
<proteinExistence type="inferred from homology"/>
<feature type="domain" description="HTH IS21-type" evidence="5">
    <location>
        <begin position="1"/>
        <end position="65"/>
    </location>
</feature>
<dbReference type="AlphaFoldDB" id="A0A1G9AZM7"/>
<protein>
    <recommendedName>
        <fullName evidence="5">HTH IS21-type domain-containing protein</fullName>
    </recommendedName>
</protein>
<dbReference type="PANTHER" id="PTHR35004:SF8">
    <property type="entry name" value="TRANSPOSASE RV3428C-RELATED"/>
    <property type="match status" value="1"/>
</dbReference>
<organism evidence="6 7">
    <name type="scientific">Lacicoccus qingdaonensis</name>
    <dbReference type="NCBI Taxonomy" id="576118"/>
    <lineage>
        <taxon>Bacteria</taxon>
        <taxon>Bacillati</taxon>
        <taxon>Bacillota</taxon>
        <taxon>Bacilli</taxon>
        <taxon>Bacillales</taxon>
        <taxon>Salinicoccaceae</taxon>
        <taxon>Lacicoccus</taxon>
    </lineage>
</organism>
<evidence type="ECO:0000313" key="7">
    <source>
        <dbReference type="Proteomes" id="UP000199008"/>
    </source>
</evidence>